<keyword evidence="4 5" id="KW-0472">Membrane</keyword>
<sequence>MDAELTMLLRATLVLTVACVLVLCLRRPARSLWGAQGAYLLWACVPLAVVASLLPKQAGVAMQVPVAEAWLAPLQAGVVAVAGVGASAWQGWLLPAWLAGAVATALLLGWQQWRFRRALGRLKERQRGVFQASVQSAALPAVVGVLRPRILLPADFEQRYSGPERALILQHERLHVRRGDLLANALAALLRCLFWFHPLLPMALRRFRHDQELACDAGVVARHPGQRRVYGEAMLKAQLLQSSTVPLGCHWPFRHPLKERIEMLKHPVQSSRQRIAAVLSVSLLALGTACMAWAAQPARASVPAGNAAQQQAQVPHDPSPLLAAHMPAPRYPKDAADARVAGLVVLLLDVDAEGRVTGVEVENARPAGVFEAAAMEAALQWRFNPQAKDGIALPSRVRVPISFELDQPAAEEGGQA</sequence>
<protein>
    <recommendedName>
        <fullName evidence="5">Protein TonB</fullName>
    </recommendedName>
</protein>
<feature type="transmembrane region" description="Helical" evidence="5">
    <location>
        <begin position="92"/>
        <end position="109"/>
    </location>
</feature>
<feature type="domain" description="TonB C-terminal" evidence="6">
    <location>
        <begin position="316"/>
        <end position="412"/>
    </location>
</feature>
<dbReference type="GO" id="GO:0031992">
    <property type="term" value="F:energy transducer activity"/>
    <property type="evidence" value="ECO:0007669"/>
    <property type="project" value="InterPro"/>
</dbReference>
<evidence type="ECO:0000256" key="1">
    <source>
        <dbReference type="ARBA" id="ARBA00004167"/>
    </source>
</evidence>
<dbReference type="PANTHER" id="PTHR34978:SF3">
    <property type="entry name" value="SLR0241 PROTEIN"/>
    <property type="match status" value="1"/>
</dbReference>
<dbReference type="STRING" id="743721.Psesu_0717"/>
<evidence type="ECO:0000256" key="5">
    <source>
        <dbReference type="RuleBase" id="RU362123"/>
    </source>
</evidence>
<proteinExistence type="inferred from homology"/>
<dbReference type="GO" id="GO:0055085">
    <property type="term" value="P:transmembrane transport"/>
    <property type="evidence" value="ECO:0007669"/>
    <property type="project" value="InterPro"/>
</dbReference>
<keyword evidence="5" id="KW-0653">Protein transport</keyword>
<dbReference type="HOGENOM" id="CLU_055288_0_0_6"/>
<evidence type="ECO:0000259" key="6">
    <source>
        <dbReference type="PROSITE" id="PS52015"/>
    </source>
</evidence>
<name>E6WRB2_PSEUU</name>
<dbReference type="InterPro" id="IPR008756">
    <property type="entry name" value="Peptidase_M56"/>
</dbReference>
<accession>E6WRB2</accession>
<dbReference type="InterPro" id="IPR006260">
    <property type="entry name" value="TonB/TolA_C"/>
</dbReference>
<dbReference type="KEGG" id="psu:Psesu_0717"/>
<comment type="similarity">
    <text evidence="5">Belongs to the TonB family.</text>
</comment>
<dbReference type="Gene3D" id="3.30.1150.10">
    <property type="match status" value="1"/>
</dbReference>
<dbReference type="GO" id="GO:0005886">
    <property type="term" value="C:plasma membrane"/>
    <property type="evidence" value="ECO:0007669"/>
    <property type="project" value="UniProtKB-SubCell"/>
</dbReference>
<evidence type="ECO:0000313" key="7">
    <source>
        <dbReference type="EMBL" id="ADV26570.1"/>
    </source>
</evidence>
<keyword evidence="5" id="KW-0997">Cell inner membrane</keyword>
<dbReference type="GO" id="GO:0015031">
    <property type="term" value="P:protein transport"/>
    <property type="evidence" value="ECO:0007669"/>
    <property type="project" value="UniProtKB-UniRule"/>
</dbReference>
<dbReference type="OrthoDB" id="1628901at2"/>
<keyword evidence="8" id="KW-1185">Reference proteome</keyword>
<keyword evidence="5" id="KW-0813">Transport</keyword>
<dbReference type="PANTHER" id="PTHR34978">
    <property type="entry name" value="POSSIBLE SENSOR-TRANSDUCER PROTEIN BLAR"/>
    <property type="match status" value="1"/>
</dbReference>
<keyword evidence="3 5" id="KW-1133">Transmembrane helix</keyword>
<dbReference type="eggNOG" id="COG4219">
    <property type="taxonomic scope" value="Bacteria"/>
</dbReference>
<keyword evidence="5" id="KW-0735">Signal-anchor</keyword>
<evidence type="ECO:0000256" key="2">
    <source>
        <dbReference type="ARBA" id="ARBA00022692"/>
    </source>
</evidence>
<organism evidence="7 8">
    <name type="scientific">Pseudoxanthomonas suwonensis (strain 11-1)</name>
    <dbReference type="NCBI Taxonomy" id="743721"/>
    <lineage>
        <taxon>Bacteria</taxon>
        <taxon>Pseudomonadati</taxon>
        <taxon>Pseudomonadota</taxon>
        <taxon>Gammaproteobacteria</taxon>
        <taxon>Lysobacterales</taxon>
        <taxon>Lysobacteraceae</taxon>
        <taxon>Pseudoxanthomonas</taxon>
    </lineage>
</organism>
<feature type="transmembrane region" description="Helical" evidence="5">
    <location>
        <begin position="36"/>
        <end position="54"/>
    </location>
</feature>
<dbReference type="InterPro" id="IPR003538">
    <property type="entry name" value="TonB"/>
</dbReference>
<dbReference type="InterPro" id="IPR037682">
    <property type="entry name" value="TonB_C"/>
</dbReference>
<dbReference type="Pfam" id="PF03544">
    <property type="entry name" value="TonB_C"/>
    <property type="match status" value="1"/>
</dbReference>
<dbReference type="SUPFAM" id="SSF74653">
    <property type="entry name" value="TolA/TonB C-terminal domain"/>
    <property type="match status" value="1"/>
</dbReference>
<feature type="transmembrane region" description="Helical" evidence="5">
    <location>
        <begin position="275"/>
        <end position="295"/>
    </location>
</feature>
<dbReference type="Proteomes" id="UP000008632">
    <property type="component" value="Chromosome"/>
</dbReference>
<comment type="subcellular location">
    <subcellularLocation>
        <location evidence="5">Cell inner membrane</location>
        <topology evidence="5">Single-pass membrane protein</topology>
        <orientation evidence="5">Periplasmic side</orientation>
    </subcellularLocation>
    <subcellularLocation>
        <location evidence="1">Membrane</location>
        <topology evidence="1">Single-pass membrane protein</topology>
    </subcellularLocation>
</comment>
<keyword evidence="5" id="KW-1003">Cell membrane</keyword>
<dbReference type="InterPro" id="IPR052173">
    <property type="entry name" value="Beta-lactam_resp_regulator"/>
</dbReference>
<comment type="function">
    <text evidence="5">Interacts with outer membrane receptor proteins that carry out high-affinity binding and energy dependent uptake into the periplasmic space of specific substrates. It could act to transduce energy from the cytoplasmic membrane to specific energy-requiring processes in the outer membrane, resulting in the release into the periplasm of ligands bound by these outer membrane proteins.</text>
</comment>
<dbReference type="CDD" id="cd07341">
    <property type="entry name" value="M56_BlaR1_MecR1_like"/>
    <property type="match status" value="1"/>
</dbReference>
<gene>
    <name evidence="7" type="ordered locus">Psesu_0717</name>
</gene>
<evidence type="ECO:0000256" key="3">
    <source>
        <dbReference type="ARBA" id="ARBA00022989"/>
    </source>
</evidence>
<dbReference type="EMBL" id="CP002446">
    <property type="protein sequence ID" value="ADV26570.1"/>
    <property type="molecule type" value="Genomic_DNA"/>
</dbReference>
<dbReference type="RefSeq" id="WP_013534400.1">
    <property type="nucleotide sequence ID" value="NC_014924.1"/>
</dbReference>
<keyword evidence="2 5" id="KW-0812">Transmembrane</keyword>
<dbReference type="AlphaFoldDB" id="E6WRB2"/>
<evidence type="ECO:0000313" key="8">
    <source>
        <dbReference type="Proteomes" id="UP000008632"/>
    </source>
</evidence>
<dbReference type="NCBIfam" id="TIGR01352">
    <property type="entry name" value="tonB_Cterm"/>
    <property type="match status" value="1"/>
</dbReference>
<dbReference type="PROSITE" id="PS52015">
    <property type="entry name" value="TONB_CTD"/>
    <property type="match status" value="1"/>
</dbReference>
<dbReference type="GO" id="GO:0030288">
    <property type="term" value="C:outer membrane-bounded periplasmic space"/>
    <property type="evidence" value="ECO:0007669"/>
    <property type="project" value="InterPro"/>
</dbReference>
<comment type="caution">
    <text evidence="5">Lacks conserved residue(s) required for the propagation of feature annotation.</text>
</comment>
<dbReference type="GO" id="GO:0015891">
    <property type="term" value="P:siderophore transport"/>
    <property type="evidence" value="ECO:0007669"/>
    <property type="project" value="InterPro"/>
</dbReference>
<dbReference type="Pfam" id="PF05569">
    <property type="entry name" value="Peptidase_M56"/>
    <property type="match status" value="1"/>
</dbReference>
<evidence type="ECO:0000256" key="4">
    <source>
        <dbReference type="ARBA" id="ARBA00023136"/>
    </source>
</evidence>
<dbReference type="PRINTS" id="PR01374">
    <property type="entry name" value="TONBPROTEIN"/>
</dbReference>
<reference evidence="7 8" key="1">
    <citation type="submission" date="2011-01" db="EMBL/GenBank/DDBJ databases">
        <title>Complete sequence of Pseudoxanthomonas suwonensis 11-1.</title>
        <authorList>
            <consortium name="US DOE Joint Genome Institute"/>
            <person name="Lucas S."/>
            <person name="Copeland A."/>
            <person name="Lapidus A."/>
            <person name="Cheng J.-F."/>
            <person name="Goodwin L."/>
            <person name="Pitluck S."/>
            <person name="Teshima H."/>
            <person name="Detter J.C."/>
            <person name="Han C."/>
            <person name="Tapia R."/>
            <person name="Land M."/>
            <person name="Hauser L."/>
            <person name="Kyrpides N."/>
            <person name="Ivanova N."/>
            <person name="Ovchinnikova G."/>
            <person name="Siebers A.K."/>
            <person name="Allgaier M."/>
            <person name="Thelen M.P."/>
            <person name="Hugenholtz P."/>
            <person name="Gladden J."/>
            <person name="Woyke T."/>
        </authorList>
    </citation>
    <scope>NUCLEOTIDE SEQUENCE [LARGE SCALE GENOMIC DNA]</scope>
    <source>
        <strain evidence="8">11-1</strain>
    </source>
</reference>